<comment type="caution">
    <text evidence="9">The sequence shown here is derived from an EMBL/GenBank/DDBJ whole genome shotgun (WGS) entry which is preliminary data.</text>
</comment>
<protein>
    <recommendedName>
        <fullName evidence="2">Tumor protein p53-inducible protein 11</fullName>
    </recommendedName>
    <alternativeName>
        <fullName evidence="7">p53-induced gene 11 protein</fullName>
    </alternativeName>
</protein>
<evidence type="ECO:0000256" key="4">
    <source>
        <dbReference type="ARBA" id="ARBA00022692"/>
    </source>
</evidence>
<keyword evidence="4 8" id="KW-0812">Transmembrane</keyword>
<evidence type="ECO:0000256" key="1">
    <source>
        <dbReference type="ARBA" id="ARBA00004141"/>
    </source>
</evidence>
<dbReference type="GO" id="GO:0016020">
    <property type="term" value="C:membrane"/>
    <property type="evidence" value="ECO:0007669"/>
    <property type="project" value="UniProtKB-SubCell"/>
</dbReference>
<feature type="transmembrane region" description="Helical" evidence="8">
    <location>
        <begin position="188"/>
        <end position="209"/>
    </location>
</feature>
<evidence type="ECO:0000313" key="9">
    <source>
        <dbReference type="EMBL" id="KAF8770987.1"/>
    </source>
</evidence>
<dbReference type="InterPro" id="IPR028266">
    <property type="entry name" value="TP53I11"/>
</dbReference>
<evidence type="ECO:0000256" key="6">
    <source>
        <dbReference type="ARBA" id="ARBA00023136"/>
    </source>
</evidence>
<comment type="subcellular location">
    <subcellularLocation>
        <location evidence="1">Membrane</location>
        <topology evidence="1">Multi-pass membrane protein</topology>
    </subcellularLocation>
</comment>
<sequence>METLSEPEVYVPYRSVSENDLGNSLENVLGISLENDLGSSLENVLGSSLENVLGSSLENDLGSSLENVLGSSLEKDLGAVRAVFSFFSGGSEKKEYSTIIMDSINALKRGIEGRKLEKTASQPDFHSSRLCSIATLERKHSSGDLQSRLKTRKILGVGETDNGDVHRSKISQVLGHNEHLFVKLPRCYWVWHLGMAMVFTIAGVTHIFAPYTKPDSSPEKETSQPLQMMASLYGSVLLGFAFLLWSFFGTTDKSIARGLMSAIAIAMIAQLFSLLSFAYQNQIWDMQVHQHLIRKFHNRKGRGNFLGLLDPVELGFENLYPTKI</sequence>
<evidence type="ECO:0000256" key="5">
    <source>
        <dbReference type="ARBA" id="ARBA00022989"/>
    </source>
</evidence>
<evidence type="ECO:0000313" key="10">
    <source>
        <dbReference type="Proteomes" id="UP000807504"/>
    </source>
</evidence>
<gene>
    <name evidence="9" type="ORF">HNY73_018451</name>
</gene>
<dbReference type="PANTHER" id="PTHR31584:SF1">
    <property type="entry name" value="TUMOR PROTEIN P53-INDUCIBLE PROTEIN 11"/>
    <property type="match status" value="1"/>
</dbReference>
<keyword evidence="6 8" id="KW-0472">Membrane</keyword>
<evidence type="ECO:0000256" key="8">
    <source>
        <dbReference type="SAM" id="Phobius"/>
    </source>
</evidence>
<dbReference type="Pfam" id="PF14936">
    <property type="entry name" value="p53-inducible11"/>
    <property type="match status" value="1"/>
</dbReference>
<organism evidence="9 10">
    <name type="scientific">Argiope bruennichi</name>
    <name type="common">Wasp spider</name>
    <name type="synonym">Aranea bruennichi</name>
    <dbReference type="NCBI Taxonomy" id="94029"/>
    <lineage>
        <taxon>Eukaryota</taxon>
        <taxon>Metazoa</taxon>
        <taxon>Ecdysozoa</taxon>
        <taxon>Arthropoda</taxon>
        <taxon>Chelicerata</taxon>
        <taxon>Arachnida</taxon>
        <taxon>Araneae</taxon>
        <taxon>Araneomorphae</taxon>
        <taxon>Entelegynae</taxon>
        <taxon>Araneoidea</taxon>
        <taxon>Araneidae</taxon>
        <taxon>Argiope</taxon>
    </lineage>
</organism>
<keyword evidence="5 8" id="KW-1133">Transmembrane helix</keyword>
<proteinExistence type="predicted"/>
<dbReference type="PANTHER" id="PTHR31584">
    <property type="entry name" value="TUMOR PROTEIN P53-INDUCIBLE PROTEIN 11"/>
    <property type="match status" value="1"/>
</dbReference>
<name>A0A8T0EE41_ARGBR</name>
<reference evidence="9" key="1">
    <citation type="journal article" date="2020" name="bioRxiv">
        <title>Chromosome-level reference genome of the European wasp spider Argiope bruennichi: a resource for studies on range expansion and evolutionary adaptation.</title>
        <authorList>
            <person name="Sheffer M.M."/>
            <person name="Hoppe A."/>
            <person name="Krehenwinkel H."/>
            <person name="Uhl G."/>
            <person name="Kuss A.W."/>
            <person name="Jensen L."/>
            <person name="Jensen C."/>
            <person name="Gillespie R.G."/>
            <person name="Hoff K.J."/>
            <person name="Prost S."/>
        </authorList>
    </citation>
    <scope>NUCLEOTIDE SEQUENCE</scope>
</reference>
<feature type="transmembrane region" description="Helical" evidence="8">
    <location>
        <begin position="254"/>
        <end position="279"/>
    </location>
</feature>
<dbReference type="EMBL" id="JABXBU010002228">
    <property type="protein sequence ID" value="KAF8770987.1"/>
    <property type="molecule type" value="Genomic_DNA"/>
</dbReference>
<accession>A0A8T0EE41</accession>
<reference evidence="9" key="2">
    <citation type="submission" date="2020-06" db="EMBL/GenBank/DDBJ databases">
        <authorList>
            <person name="Sheffer M."/>
        </authorList>
    </citation>
    <scope>NUCLEOTIDE SEQUENCE</scope>
</reference>
<evidence type="ECO:0000256" key="7">
    <source>
        <dbReference type="ARBA" id="ARBA00032100"/>
    </source>
</evidence>
<dbReference type="Proteomes" id="UP000807504">
    <property type="component" value="Unassembled WGS sequence"/>
</dbReference>
<evidence type="ECO:0000256" key="2">
    <source>
        <dbReference type="ARBA" id="ARBA00019449"/>
    </source>
</evidence>
<feature type="transmembrane region" description="Helical" evidence="8">
    <location>
        <begin position="230"/>
        <end position="248"/>
    </location>
</feature>
<evidence type="ECO:0000256" key="3">
    <source>
        <dbReference type="ARBA" id="ARBA00022553"/>
    </source>
</evidence>
<dbReference type="AlphaFoldDB" id="A0A8T0EE41"/>
<keyword evidence="3" id="KW-0597">Phosphoprotein</keyword>
<keyword evidence="10" id="KW-1185">Reference proteome</keyword>